<proteinExistence type="inferred from homology"/>
<feature type="compositionally biased region" description="Polar residues" evidence="19">
    <location>
        <begin position="765"/>
        <end position="777"/>
    </location>
</feature>
<dbReference type="PROSITE" id="PS00629">
    <property type="entry name" value="IMP_1"/>
    <property type="match status" value="1"/>
</dbReference>
<evidence type="ECO:0000256" key="6">
    <source>
        <dbReference type="ARBA" id="ARBA00013106"/>
    </source>
</evidence>
<feature type="binding site" evidence="18">
    <location>
        <position position="154"/>
    </location>
    <ligand>
        <name>Mg(2+)</name>
        <dbReference type="ChEBI" id="CHEBI:18420"/>
        <label>1</label>
        <note>catalytic</note>
    </ligand>
</feature>
<feature type="region of interest" description="Disordered" evidence="19">
    <location>
        <begin position="821"/>
        <end position="900"/>
    </location>
</feature>
<dbReference type="FunFam" id="3.30.540.10:FF:000012">
    <property type="entry name" value="Blast:Putative inositol monophosphatase 3"/>
    <property type="match status" value="1"/>
</dbReference>
<dbReference type="Proteomes" id="UP000050792">
    <property type="component" value="Unassembled WGS sequence"/>
</dbReference>
<keyword evidence="11 18" id="KW-0460">Magnesium</keyword>
<reference evidence="21" key="1">
    <citation type="submission" date="2022-06" db="EMBL/GenBank/DDBJ databases">
        <authorList>
            <person name="Berger JAMES D."/>
            <person name="Berger JAMES D."/>
        </authorList>
    </citation>
    <scope>NUCLEOTIDE SEQUENCE [LARGE SCALE GENOMIC DNA]</scope>
</reference>
<evidence type="ECO:0000256" key="10">
    <source>
        <dbReference type="ARBA" id="ARBA00022801"/>
    </source>
</evidence>
<comment type="catalytic activity">
    <reaction evidence="1">
        <text>a myo-inositol phosphate + H2O = myo-inositol + phosphate</text>
        <dbReference type="Rhea" id="RHEA:24056"/>
        <dbReference type="ChEBI" id="CHEBI:15377"/>
        <dbReference type="ChEBI" id="CHEBI:17268"/>
        <dbReference type="ChEBI" id="CHEBI:43474"/>
        <dbReference type="ChEBI" id="CHEBI:84139"/>
        <dbReference type="EC" id="3.1.3.25"/>
    </reaction>
</comment>
<evidence type="ECO:0000256" key="7">
    <source>
        <dbReference type="ARBA" id="ARBA00022671"/>
    </source>
</evidence>
<evidence type="ECO:0000313" key="21">
    <source>
        <dbReference type="Proteomes" id="UP000050792"/>
    </source>
</evidence>
<name>A0AA85EIM2_9TREM</name>
<evidence type="ECO:0000256" key="9">
    <source>
        <dbReference type="ARBA" id="ARBA00022723"/>
    </source>
</evidence>
<dbReference type="GO" id="GO:0004441">
    <property type="term" value="F:inositol-1,4-bisphosphate 1-phosphatase activity"/>
    <property type="evidence" value="ECO:0007669"/>
    <property type="project" value="UniProtKB-EC"/>
</dbReference>
<dbReference type="AlphaFoldDB" id="A0AA85EIM2"/>
<comment type="catalytic activity">
    <reaction evidence="15">
        <text>1D-myo-inositol 1,3,4-trisphosphate + H2O = 1D-myo-inositol 3,4-bisphosphate + phosphate</text>
        <dbReference type="Rhea" id="RHEA:70319"/>
        <dbReference type="ChEBI" id="CHEBI:15377"/>
        <dbReference type="ChEBI" id="CHEBI:43474"/>
        <dbReference type="ChEBI" id="CHEBI:58414"/>
        <dbReference type="ChEBI" id="CHEBI:83241"/>
    </reaction>
    <physiologicalReaction direction="left-to-right" evidence="15">
        <dbReference type="Rhea" id="RHEA:70320"/>
    </physiologicalReaction>
</comment>
<protein>
    <recommendedName>
        <fullName evidence="14">Myo-inositol monophosphatase A3</fullName>
        <ecNumber evidence="6">3.1.3.25</ecNumber>
        <ecNumber evidence="17">3.1.3.57</ecNumber>
    </recommendedName>
</protein>
<comment type="cofactor">
    <cofactor evidence="2 18">
        <name>Mg(2+)</name>
        <dbReference type="ChEBI" id="CHEBI:18420"/>
    </cofactor>
</comment>
<feature type="compositionally biased region" description="Basic residues" evidence="19">
    <location>
        <begin position="853"/>
        <end position="875"/>
    </location>
</feature>
<feature type="compositionally biased region" description="Low complexity" evidence="19">
    <location>
        <begin position="878"/>
        <end position="889"/>
    </location>
</feature>
<reference evidence="22" key="2">
    <citation type="submission" date="2023-11" db="UniProtKB">
        <authorList>
            <consortium name="WormBaseParasite"/>
        </authorList>
    </citation>
    <scope>IDENTIFICATION</scope>
</reference>
<organism evidence="21 22">
    <name type="scientific">Schistosoma rodhaini</name>
    <dbReference type="NCBI Taxonomy" id="6188"/>
    <lineage>
        <taxon>Eukaryota</taxon>
        <taxon>Metazoa</taxon>
        <taxon>Spiralia</taxon>
        <taxon>Lophotrochozoa</taxon>
        <taxon>Platyhelminthes</taxon>
        <taxon>Trematoda</taxon>
        <taxon>Digenea</taxon>
        <taxon>Strigeidida</taxon>
        <taxon>Schistosomatoidea</taxon>
        <taxon>Schistosomatidae</taxon>
        <taxon>Schistosoma</taxon>
    </lineage>
</organism>
<dbReference type="InterPro" id="IPR000760">
    <property type="entry name" value="Inositol_monophosphatase-like"/>
</dbReference>
<comment type="subcellular location">
    <subcellularLocation>
        <location evidence="3">Membrane</location>
        <topology evidence="3">Single-pass membrane protein</topology>
    </subcellularLocation>
</comment>
<evidence type="ECO:0000256" key="5">
    <source>
        <dbReference type="ARBA" id="ARBA00009759"/>
    </source>
</evidence>
<evidence type="ECO:0000313" key="22">
    <source>
        <dbReference type="WBParaSite" id="SRDH1_10200.1"/>
    </source>
</evidence>
<dbReference type="EC" id="3.1.3.57" evidence="17"/>
<dbReference type="GO" id="GO:0012505">
    <property type="term" value="C:endomembrane system"/>
    <property type="evidence" value="ECO:0007669"/>
    <property type="project" value="TreeGrafter"/>
</dbReference>
<comment type="pathway">
    <text evidence="4">Polyol metabolism; myo-inositol biosynthesis; myo-inositol from D-glucose 6-phosphate: step 2/2.</text>
</comment>
<feature type="compositionally biased region" description="Polar residues" evidence="19">
    <location>
        <begin position="794"/>
        <end position="807"/>
    </location>
</feature>
<dbReference type="Pfam" id="PF15996">
    <property type="entry name" value="PNISR"/>
    <property type="match status" value="1"/>
</dbReference>
<feature type="binding site" evidence="18">
    <location>
        <position position="152"/>
    </location>
    <ligand>
        <name>Mg(2+)</name>
        <dbReference type="ChEBI" id="CHEBI:18420"/>
        <label>1</label>
        <note>catalytic</note>
    </ligand>
</feature>
<evidence type="ECO:0000256" key="19">
    <source>
        <dbReference type="SAM" id="MobiDB-lite"/>
    </source>
</evidence>
<evidence type="ECO:0000256" key="17">
    <source>
        <dbReference type="ARBA" id="ARBA00044519"/>
    </source>
</evidence>
<dbReference type="PANTHER" id="PTHR43028">
    <property type="entry name" value="3'(2'),5'-BISPHOSPHATE NUCLEOTIDASE 1"/>
    <property type="match status" value="1"/>
</dbReference>
<evidence type="ECO:0000256" key="2">
    <source>
        <dbReference type="ARBA" id="ARBA00001946"/>
    </source>
</evidence>
<keyword evidence="9 18" id="KW-0479">Metal-binding</keyword>
<evidence type="ECO:0000256" key="4">
    <source>
        <dbReference type="ARBA" id="ARBA00005152"/>
    </source>
</evidence>
<feature type="transmembrane region" description="Helical" evidence="20">
    <location>
        <begin position="7"/>
        <end position="25"/>
    </location>
</feature>
<feature type="compositionally biased region" description="Polar residues" evidence="19">
    <location>
        <begin position="617"/>
        <end position="637"/>
    </location>
</feature>
<evidence type="ECO:0000256" key="16">
    <source>
        <dbReference type="ARBA" id="ARBA00044478"/>
    </source>
</evidence>
<dbReference type="GO" id="GO:0008254">
    <property type="term" value="F:3'-nucleotidase activity"/>
    <property type="evidence" value="ECO:0007669"/>
    <property type="project" value="TreeGrafter"/>
</dbReference>
<dbReference type="InterPro" id="IPR031937">
    <property type="entry name" value="PNISR"/>
</dbReference>
<keyword evidence="13 20" id="KW-0472">Membrane</keyword>
<dbReference type="Gene3D" id="3.30.540.10">
    <property type="entry name" value="Fructose-1,6-Bisphosphatase, subunit A, domain 1"/>
    <property type="match status" value="1"/>
</dbReference>
<accession>A0AA85EIM2</accession>
<feature type="binding site" evidence="18">
    <location>
        <position position="155"/>
    </location>
    <ligand>
        <name>Mg(2+)</name>
        <dbReference type="ChEBI" id="CHEBI:18420"/>
        <label>1</label>
        <note>catalytic</note>
    </ligand>
</feature>
<keyword evidence="8 20" id="KW-0812">Transmembrane</keyword>
<comment type="similarity">
    <text evidence="5">Belongs to the inositol monophosphatase superfamily.</text>
</comment>
<keyword evidence="21" id="KW-1185">Reference proteome</keyword>
<keyword evidence="12 20" id="KW-1133">Transmembrane helix</keyword>
<evidence type="ECO:0000256" key="18">
    <source>
        <dbReference type="PIRSR" id="PIRSR600760-2"/>
    </source>
</evidence>
<evidence type="ECO:0000256" key="12">
    <source>
        <dbReference type="ARBA" id="ARBA00022989"/>
    </source>
</evidence>
<feature type="binding site" evidence="18">
    <location>
        <position position="110"/>
    </location>
    <ligand>
        <name>Mg(2+)</name>
        <dbReference type="ChEBI" id="CHEBI:18420"/>
        <label>1</label>
        <note>catalytic</note>
    </ligand>
</feature>
<evidence type="ECO:0000256" key="20">
    <source>
        <dbReference type="SAM" id="Phobius"/>
    </source>
</evidence>
<keyword evidence="7" id="KW-0452">Lithium</keyword>
<evidence type="ECO:0000256" key="13">
    <source>
        <dbReference type="ARBA" id="ARBA00023136"/>
    </source>
</evidence>
<dbReference type="WBParaSite" id="SRDH1_10200.1">
    <property type="protein sequence ID" value="SRDH1_10200.1"/>
    <property type="gene ID" value="SRDH1_10200"/>
</dbReference>
<feature type="region of interest" description="Disordered" evidence="19">
    <location>
        <begin position="756"/>
        <end position="807"/>
    </location>
</feature>
<evidence type="ECO:0000256" key="14">
    <source>
        <dbReference type="ARBA" id="ARBA00042119"/>
    </source>
</evidence>
<dbReference type="GO" id="GO:0005737">
    <property type="term" value="C:cytoplasm"/>
    <property type="evidence" value="ECO:0007669"/>
    <property type="project" value="UniProtKB-ARBA"/>
</dbReference>
<dbReference type="GO" id="GO:0052834">
    <property type="term" value="F:inositol monophosphate phosphatase activity"/>
    <property type="evidence" value="ECO:0007669"/>
    <property type="project" value="UniProtKB-EC"/>
</dbReference>
<evidence type="ECO:0000256" key="3">
    <source>
        <dbReference type="ARBA" id="ARBA00004167"/>
    </source>
</evidence>
<dbReference type="EC" id="3.1.3.25" evidence="6"/>
<dbReference type="Pfam" id="PF00459">
    <property type="entry name" value="Inositol_P"/>
    <property type="match status" value="1"/>
</dbReference>
<dbReference type="SUPFAM" id="SSF56655">
    <property type="entry name" value="Carbohydrate phosphatase"/>
    <property type="match status" value="1"/>
</dbReference>
<evidence type="ECO:0000256" key="15">
    <source>
        <dbReference type="ARBA" id="ARBA00044465"/>
    </source>
</evidence>
<feature type="transmembrane region" description="Helical" evidence="20">
    <location>
        <begin position="994"/>
        <end position="1016"/>
    </location>
</feature>
<sequence length="1017" mass="114251">MTIRLSTHGWCVLIISILVIFLYYLSSFNPIGHLKGEVTSVRRLLTRCIHLSEEAGGLIKFISLKHNLNSRTKHGGILKQEPLTDADLGSHQIIVSGLASAFPELLVRSEEHELPTHRLLDYKESVYHSDFQSSLPNDDLFVPITDLVIWVDPLDGTQEYTEGLNEYVSVMICIVLHDHPIAGIIHQPFLNKTYWGWGSYALSSDLRMAINSRPVHSLKNDLSITYSRSHLNESLLKDLTKFVYPKPVHFIPAGGAGPSSQYYEHNHQINYLSSENSNNPVSHCKSYDEQYCNVGSGHTGQITRYQKRWTQNDQGNNEYGSHASEVYDYHHSYSLERSFNSSAARPTNPYNQPYPRFSQNNRNMWPRNPESFQPVDGFPPPAQFDDMQLHRPSYQYQEEPKYIPLSEDTPVIESKQFRGCHDHDYRITIQSPTVPSGSMEENWKDVDTRPILPSDSDHTSPAIFPSAIANKALADPRPISLIPTPIIESSCKPRGRITHLPVPEHLMTAFEEAAASTGVWPPKGLEPEQTGGGNTKPRALPAWLRDELEKLEKKKAKELAAVSGATVLGAAPDAKRDDEGDIVMEDEAKTDVQTIKSLLNNNEESDGDVKEQESPFDISSNPVGDLQSPFSSRSQPPTELEEISNPETAVKQLTTDNSQSILPNIPASLTPTHLLSLQEFRELFTSLSDEEQRTETARFITRTLTEALLAVTTELIDGIVEEVMTEAVSGKSHVLPSEDSPSVEIKSPILGLVSYNSESESESEQNVLESKLPTNKLSGILPGDVPDDIKHDYTSQNSPSNENNKIVTGNGKFQAVQENYHEKHSYSSSTHQKSSKRYKNEKETDMAVTISRSRSKHSHKRRTNSRHSHRSRKRDSRGSSTASSESSSSNHGNQKVGFSRFSRSSADHIKSVRSPRHYFAKSSHSKHSHHKMLTCLRFALIILSSQVRFQTGNFIIWYGNIRFPNNTTVHMILISFSYKYVYKVPIICLLKNNLLPVSVLFFVLLIVLASAVMYICD</sequence>
<dbReference type="GO" id="GO:0016020">
    <property type="term" value="C:membrane"/>
    <property type="evidence" value="ECO:0007669"/>
    <property type="project" value="UniProtKB-SubCell"/>
</dbReference>
<dbReference type="GO" id="GO:0046872">
    <property type="term" value="F:metal ion binding"/>
    <property type="evidence" value="ECO:0007669"/>
    <property type="project" value="UniProtKB-KW"/>
</dbReference>
<evidence type="ECO:0000256" key="1">
    <source>
        <dbReference type="ARBA" id="ARBA00001033"/>
    </source>
</evidence>
<evidence type="ECO:0000256" key="8">
    <source>
        <dbReference type="ARBA" id="ARBA00022692"/>
    </source>
</evidence>
<feature type="region of interest" description="Disordered" evidence="19">
    <location>
        <begin position="600"/>
        <end position="645"/>
    </location>
</feature>
<dbReference type="InterPro" id="IPR050725">
    <property type="entry name" value="CysQ/Inositol_MonoPase"/>
</dbReference>
<dbReference type="PANTHER" id="PTHR43028:SF4">
    <property type="entry name" value="INOSITOL MONOPHOSPHATASE 3"/>
    <property type="match status" value="1"/>
</dbReference>
<dbReference type="InterPro" id="IPR020583">
    <property type="entry name" value="Inositol_monoP_metal-BS"/>
</dbReference>
<keyword evidence="10" id="KW-0378">Hydrolase</keyword>
<comment type="catalytic activity">
    <reaction evidence="16">
        <text>1D-myo-inositol 1,4-bisphosphate + H2O = 1D-myo-inositol 4-phosphate + phosphate</text>
        <dbReference type="Rhea" id="RHEA:15553"/>
        <dbReference type="ChEBI" id="CHEBI:15377"/>
        <dbReference type="ChEBI" id="CHEBI:43474"/>
        <dbReference type="ChEBI" id="CHEBI:58282"/>
        <dbReference type="ChEBI" id="CHEBI:58469"/>
        <dbReference type="EC" id="3.1.3.57"/>
    </reaction>
    <physiologicalReaction direction="left-to-right" evidence="16">
        <dbReference type="Rhea" id="RHEA:15554"/>
    </physiologicalReaction>
</comment>
<evidence type="ECO:0000256" key="11">
    <source>
        <dbReference type="ARBA" id="ARBA00022842"/>
    </source>
</evidence>